<organism evidence="4 5">
    <name type="scientific">Amycolatopsis albispora</name>
    <dbReference type="NCBI Taxonomy" id="1804986"/>
    <lineage>
        <taxon>Bacteria</taxon>
        <taxon>Bacillati</taxon>
        <taxon>Actinomycetota</taxon>
        <taxon>Actinomycetes</taxon>
        <taxon>Pseudonocardiales</taxon>
        <taxon>Pseudonocardiaceae</taxon>
        <taxon>Amycolatopsis</taxon>
    </lineage>
</organism>
<dbReference type="OrthoDB" id="7506349at2"/>
<evidence type="ECO:0000256" key="1">
    <source>
        <dbReference type="ARBA" id="ARBA00023125"/>
    </source>
</evidence>
<dbReference type="Pfam" id="PF00440">
    <property type="entry name" value="TetR_N"/>
    <property type="match status" value="1"/>
</dbReference>
<evidence type="ECO:0000256" key="2">
    <source>
        <dbReference type="PROSITE-ProRule" id="PRU00335"/>
    </source>
</evidence>
<gene>
    <name evidence="4" type="ORF">A4R43_37530</name>
</gene>
<dbReference type="InterPro" id="IPR001647">
    <property type="entry name" value="HTH_TetR"/>
</dbReference>
<dbReference type="Gene3D" id="1.10.357.10">
    <property type="entry name" value="Tetracycline Repressor, domain 2"/>
    <property type="match status" value="1"/>
</dbReference>
<sequence length="204" mass="22445">MRRNQARREALVDATIEVLAREGARGLTFRAVDAEAGVPVGTASNYFANRDDLLTQAGQRIHLRLGPEPSEIDEIMRAPRDRALVHRLMRDIVRRLSDGRSNYLALLELRLEATRRPELQATLTETLKANLAQNIDFHLAAGLPGDRDTVLLLYLAMTGLVVEHLTLPEVLAPFPLDDVIGTLVDRVTPAASGRTVAKAATDPE</sequence>
<feature type="domain" description="HTH tetR-type" evidence="3">
    <location>
        <begin position="5"/>
        <end position="65"/>
    </location>
</feature>
<keyword evidence="5" id="KW-1185">Reference proteome</keyword>
<dbReference type="Pfam" id="PF17940">
    <property type="entry name" value="TetR_C_31"/>
    <property type="match status" value="1"/>
</dbReference>
<dbReference type="InterPro" id="IPR009057">
    <property type="entry name" value="Homeodomain-like_sf"/>
</dbReference>
<evidence type="ECO:0000313" key="5">
    <source>
        <dbReference type="Proteomes" id="UP000250434"/>
    </source>
</evidence>
<evidence type="ECO:0000259" key="3">
    <source>
        <dbReference type="PROSITE" id="PS50977"/>
    </source>
</evidence>
<dbReference type="GO" id="GO:0000976">
    <property type="term" value="F:transcription cis-regulatory region binding"/>
    <property type="evidence" value="ECO:0007669"/>
    <property type="project" value="TreeGrafter"/>
</dbReference>
<dbReference type="AlphaFoldDB" id="A0A344LHD3"/>
<dbReference type="GO" id="GO:0003700">
    <property type="term" value="F:DNA-binding transcription factor activity"/>
    <property type="evidence" value="ECO:0007669"/>
    <property type="project" value="TreeGrafter"/>
</dbReference>
<keyword evidence="1 2" id="KW-0238">DNA-binding</keyword>
<dbReference type="InterPro" id="IPR041583">
    <property type="entry name" value="TetR_C_31"/>
</dbReference>
<dbReference type="PANTHER" id="PTHR30055">
    <property type="entry name" value="HTH-TYPE TRANSCRIPTIONAL REGULATOR RUTR"/>
    <property type="match status" value="1"/>
</dbReference>
<proteinExistence type="predicted"/>
<accession>A0A344LHD3</accession>
<dbReference type="EMBL" id="CP015163">
    <property type="protein sequence ID" value="AXB47457.1"/>
    <property type="molecule type" value="Genomic_DNA"/>
</dbReference>
<evidence type="ECO:0000313" key="4">
    <source>
        <dbReference type="EMBL" id="AXB47457.1"/>
    </source>
</evidence>
<dbReference type="InterPro" id="IPR050109">
    <property type="entry name" value="HTH-type_TetR-like_transc_reg"/>
</dbReference>
<dbReference type="KEGG" id="aab:A4R43_37530"/>
<dbReference type="PANTHER" id="PTHR30055:SF231">
    <property type="entry name" value="TRANSCRIPTIONAL REGULATORY PROTEIN (PROBABLY DEOR-FAMILY)-RELATED"/>
    <property type="match status" value="1"/>
</dbReference>
<protein>
    <submittedName>
        <fullName evidence="4">TetR family transcriptional regulator</fullName>
    </submittedName>
</protein>
<feature type="DNA-binding region" description="H-T-H motif" evidence="2">
    <location>
        <begin position="28"/>
        <end position="47"/>
    </location>
</feature>
<name>A0A344LHD3_9PSEU</name>
<reference evidence="4 5" key="1">
    <citation type="submission" date="2016-04" db="EMBL/GenBank/DDBJ databases">
        <title>Complete genome sequence and analysis of deep-sea sediment isolate, Amycolatopsis sp. WP1.</title>
        <authorList>
            <person name="Wang H."/>
            <person name="Chen S."/>
            <person name="Wu Q."/>
        </authorList>
    </citation>
    <scope>NUCLEOTIDE SEQUENCE [LARGE SCALE GENOMIC DNA]</scope>
    <source>
        <strain evidence="4 5">WP1</strain>
    </source>
</reference>
<dbReference type="SUPFAM" id="SSF46689">
    <property type="entry name" value="Homeodomain-like"/>
    <property type="match status" value="1"/>
</dbReference>
<dbReference type="RefSeq" id="WP_113696515.1">
    <property type="nucleotide sequence ID" value="NZ_CP015163.1"/>
</dbReference>
<dbReference type="PROSITE" id="PS50977">
    <property type="entry name" value="HTH_TETR_2"/>
    <property type="match status" value="1"/>
</dbReference>
<dbReference type="Proteomes" id="UP000250434">
    <property type="component" value="Chromosome"/>
</dbReference>